<accession>A0A7J6SGQ8</accession>
<name>A0A7J6SGQ8_PEROL</name>
<reference evidence="3 4" key="1">
    <citation type="submission" date="2020-04" db="EMBL/GenBank/DDBJ databases">
        <title>Perkinsus olseni comparative genomics.</title>
        <authorList>
            <person name="Bogema D.R."/>
        </authorList>
    </citation>
    <scope>NUCLEOTIDE SEQUENCE [LARGE SCALE GENOMIC DNA]</scope>
    <source>
        <strain evidence="3 4">ATCC PRA-207</strain>
    </source>
</reference>
<evidence type="ECO:0000313" key="4">
    <source>
        <dbReference type="Proteomes" id="UP000553632"/>
    </source>
</evidence>
<keyword evidence="4" id="KW-1185">Reference proteome</keyword>
<organism evidence="3 4">
    <name type="scientific">Perkinsus olseni</name>
    <name type="common">Perkinsus atlanticus</name>
    <dbReference type="NCBI Taxonomy" id="32597"/>
    <lineage>
        <taxon>Eukaryota</taxon>
        <taxon>Sar</taxon>
        <taxon>Alveolata</taxon>
        <taxon>Perkinsozoa</taxon>
        <taxon>Perkinsea</taxon>
        <taxon>Perkinsida</taxon>
        <taxon>Perkinsidae</taxon>
        <taxon>Perkinsus</taxon>
    </lineage>
</organism>
<evidence type="ECO:0000256" key="2">
    <source>
        <dbReference type="SAM" id="MobiDB-lite"/>
    </source>
</evidence>
<dbReference type="Proteomes" id="UP000553632">
    <property type="component" value="Unassembled WGS sequence"/>
</dbReference>
<feature type="coiled-coil region" evidence="1">
    <location>
        <begin position="152"/>
        <end position="193"/>
    </location>
</feature>
<sequence>MVRRSCDGLSRGHTAVTGAGLQICFDELMIARHRAATANDAAWVPLMRDALGKVTSEDLGQLLLKTSGAMIEQAAIHRKAVTAGVQTRSFRQMVERSQTYTDLSSKYEMKCNRVATLEKQLTKAAGVMAASRQGASKERELAGRLGAMQKERDKLTEALTMKEKHLSEMEERLEEATERCTTLECELSQLRQEKAADDRMKTPSPPIDAVETERLGKVAGRGPFCAARGSPDSVTQRRSNDFV</sequence>
<keyword evidence="1" id="KW-0175">Coiled coil</keyword>
<evidence type="ECO:0000313" key="3">
    <source>
        <dbReference type="EMBL" id="KAF4731875.1"/>
    </source>
</evidence>
<proteinExistence type="predicted"/>
<evidence type="ECO:0000256" key="1">
    <source>
        <dbReference type="SAM" id="Coils"/>
    </source>
</evidence>
<comment type="caution">
    <text evidence="3">The sequence shown here is derived from an EMBL/GenBank/DDBJ whole genome shotgun (WGS) entry which is preliminary data.</text>
</comment>
<dbReference type="EMBL" id="JABANO010018422">
    <property type="protein sequence ID" value="KAF4731875.1"/>
    <property type="molecule type" value="Genomic_DNA"/>
</dbReference>
<gene>
    <name evidence="3" type="ORF">FOZ63_009081</name>
</gene>
<protein>
    <submittedName>
        <fullName evidence="3">Uncharacterized protein</fullName>
    </submittedName>
</protein>
<dbReference type="AlphaFoldDB" id="A0A7J6SGQ8"/>
<feature type="region of interest" description="Disordered" evidence="2">
    <location>
        <begin position="221"/>
        <end position="243"/>
    </location>
</feature>